<sequence>MSSQAAKAASNVVSIAKVRLKNTPPNPMPPNGPSMATPTTSVVQKQTLQSTGIWEAFRRFLAIDPERSNGVPLNPHFRNPTPGANPPLEYDDPVTLPAGDIADNPYWKRDNRRNYPQLSVVNQSQFAQLLTVGSAAAPKVELIGEAGEKQLVAVKQESETGLAKALEKATDATKDVFVNGMPPLPSGQTLATGKWDVHKYEVTETSYGEGYVADACDL</sequence>
<protein>
    <submittedName>
        <fullName evidence="1">NADH dehydrogenase</fullName>
    </submittedName>
</protein>
<keyword evidence="2" id="KW-1185">Reference proteome</keyword>
<evidence type="ECO:0000313" key="2">
    <source>
        <dbReference type="Proteomes" id="UP000532311"/>
    </source>
</evidence>
<proteinExistence type="predicted"/>
<gene>
    <name evidence="1" type="ORF">FGLOB1_3951</name>
</gene>
<dbReference type="InterPro" id="IPR016813">
    <property type="entry name" value="NADH_Ub_cplx-1_21kDa"/>
</dbReference>
<accession>A0A8H5YK18</accession>
<dbReference type="PANTHER" id="PTHR37325:SF1">
    <property type="entry name" value="OXIDOREDUCTASE 21 KDA SUBUNIT, PUTATIVE (AFU_ORTHOLOGUE AFUA_4G05910)-RELATED"/>
    <property type="match status" value="1"/>
</dbReference>
<reference evidence="1 2" key="1">
    <citation type="submission" date="2020-05" db="EMBL/GenBank/DDBJ databases">
        <title>Identification and distribution of gene clusters putatively required for synthesis of sphingolipid metabolism inhibitors in phylogenetically diverse species of the filamentous fungus Fusarium.</title>
        <authorList>
            <person name="Kim H.-S."/>
            <person name="Busman M."/>
            <person name="Brown D.W."/>
            <person name="Divon H."/>
            <person name="Uhlig S."/>
            <person name="Proctor R.H."/>
        </authorList>
    </citation>
    <scope>NUCLEOTIDE SEQUENCE [LARGE SCALE GENOMIC DNA]</scope>
    <source>
        <strain evidence="1 2">NRRL 26131</strain>
    </source>
</reference>
<dbReference type="PANTHER" id="PTHR37325">
    <property type="entry name" value="OXIDOREDUCTASE 21 KDA SUBUNIT, PUTATIVE (AFU_ORTHOLOGUE AFUA_4G05910)-RELATED"/>
    <property type="match status" value="1"/>
</dbReference>
<evidence type="ECO:0000313" key="1">
    <source>
        <dbReference type="EMBL" id="KAF5713524.1"/>
    </source>
</evidence>
<dbReference type="PIRSF" id="PIRSF022976">
    <property type="entry name" value="NADH_Oxi_21kDa"/>
    <property type="match status" value="1"/>
</dbReference>
<name>A0A8H5YK18_9HYPO</name>
<dbReference type="AlphaFoldDB" id="A0A8H5YK18"/>
<dbReference type="EMBL" id="JAAQPF010000146">
    <property type="protein sequence ID" value="KAF5713524.1"/>
    <property type="molecule type" value="Genomic_DNA"/>
</dbReference>
<organism evidence="1 2">
    <name type="scientific">Fusarium globosum</name>
    <dbReference type="NCBI Taxonomy" id="78864"/>
    <lineage>
        <taxon>Eukaryota</taxon>
        <taxon>Fungi</taxon>
        <taxon>Dikarya</taxon>
        <taxon>Ascomycota</taxon>
        <taxon>Pezizomycotina</taxon>
        <taxon>Sordariomycetes</taxon>
        <taxon>Hypocreomycetidae</taxon>
        <taxon>Hypocreales</taxon>
        <taxon>Nectriaceae</taxon>
        <taxon>Fusarium</taxon>
        <taxon>Fusarium fujikuroi species complex</taxon>
    </lineage>
</organism>
<dbReference type="CDD" id="cd22849">
    <property type="entry name" value="NuzM"/>
    <property type="match status" value="1"/>
</dbReference>
<dbReference type="Proteomes" id="UP000532311">
    <property type="component" value="Unassembled WGS sequence"/>
</dbReference>
<comment type="caution">
    <text evidence="1">The sequence shown here is derived from an EMBL/GenBank/DDBJ whole genome shotgun (WGS) entry which is preliminary data.</text>
</comment>